<comment type="caution">
    <text evidence="1">The sequence shown here is derived from an EMBL/GenBank/DDBJ whole genome shotgun (WGS) entry which is preliminary data.</text>
</comment>
<proteinExistence type="predicted"/>
<protein>
    <submittedName>
        <fullName evidence="1">Uncharacterized protein</fullName>
    </submittedName>
</protein>
<name>A0AAN8WFC1_HALRR</name>
<dbReference type="Proteomes" id="UP001381693">
    <property type="component" value="Unassembled WGS sequence"/>
</dbReference>
<evidence type="ECO:0000313" key="2">
    <source>
        <dbReference type="Proteomes" id="UP001381693"/>
    </source>
</evidence>
<feature type="non-terminal residue" evidence="1">
    <location>
        <position position="51"/>
    </location>
</feature>
<organism evidence="1 2">
    <name type="scientific">Halocaridina rubra</name>
    <name type="common">Hawaiian red shrimp</name>
    <dbReference type="NCBI Taxonomy" id="373956"/>
    <lineage>
        <taxon>Eukaryota</taxon>
        <taxon>Metazoa</taxon>
        <taxon>Ecdysozoa</taxon>
        <taxon>Arthropoda</taxon>
        <taxon>Crustacea</taxon>
        <taxon>Multicrustacea</taxon>
        <taxon>Malacostraca</taxon>
        <taxon>Eumalacostraca</taxon>
        <taxon>Eucarida</taxon>
        <taxon>Decapoda</taxon>
        <taxon>Pleocyemata</taxon>
        <taxon>Caridea</taxon>
        <taxon>Atyoidea</taxon>
        <taxon>Atyidae</taxon>
        <taxon>Halocaridina</taxon>
    </lineage>
</organism>
<dbReference type="EMBL" id="JAXCGZ010021501">
    <property type="protein sequence ID" value="KAK7049797.1"/>
    <property type="molecule type" value="Genomic_DNA"/>
</dbReference>
<keyword evidence="2" id="KW-1185">Reference proteome</keyword>
<reference evidence="1 2" key="1">
    <citation type="submission" date="2023-11" db="EMBL/GenBank/DDBJ databases">
        <title>Halocaridina rubra genome assembly.</title>
        <authorList>
            <person name="Smith C."/>
        </authorList>
    </citation>
    <scope>NUCLEOTIDE SEQUENCE [LARGE SCALE GENOMIC DNA]</scope>
    <source>
        <strain evidence="1">EP-1</strain>
        <tissue evidence="1">Whole</tissue>
    </source>
</reference>
<accession>A0AAN8WFC1</accession>
<feature type="non-terminal residue" evidence="1">
    <location>
        <position position="1"/>
    </location>
</feature>
<gene>
    <name evidence="1" type="ORF">SK128_013545</name>
</gene>
<dbReference type="AlphaFoldDB" id="A0AAN8WFC1"/>
<evidence type="ECO:0000313" key="1">
    <source>
        <dbReference type="EMBL" id="KAK7049797.1"/>
    </source>
</evidence>
<sequence length="51" mass="5626">VSEIRSTADREANTLAQLASLEEELRTLRLATTIHHAMHEGGEPVMPPSMQ</sequence>